<evidence type="ECO:0000313" key="1">
    <source>
        <dbReference type="EMBL" id="EFO54260.1"/>
    </source>
</evidence>
<accession>A0ABP2J495</accession>
<dbReference type="EMBL" id="AEDY01000056">
    <property type="protein sequence ID" value="EFO54260.1"/>
    <property type="molecule type" value="Genomic_DNA"/>
</dbReference>
<gene>
    <name evidence="1" type="ORF">SIN_1016</name>
</gene>
<reference evidence="1" key="1">
    <citation type="submission" date="2010-09" db="EMBL/GenBank/DDBJ databases">
        <authorList>
            <person name="Daugherty S.C."/>
            <person name="Kilian M."/>
            <person name="Tettelin H."/>
        </authorList>
    </citation>
    <scope>NUCLEOTIDE SEQUENCE [LARGE SCALE GENOMIC DNA]</scope>
    <source>
        <strain evidence="1">SK1302</strain>
    </source>
</reference>
<name>A0ABP2J495_9STRE</name>
<sequence length="54" mass="6274">MNLLLKNSDEKKYINALKKKDKHISKQLQEDVLKTQGVQKSKTFLISISTTKRN</sequence>
<organism evidence="1">
    <name type="scientific">Streptococcus infantis SK1302</name>
    <dbReference type="NCBI Taxonomy" id="871237"/>
    <lineage>
        <taxon>Bacteria</taxon>
        <taxon>Bacillati</taxon>
        <taxon>Bacillota</taxon>
        <taxon>Bacilli</taxon>
        <taxon>Lactobacillales</taxon>
        <taxon>Streptococcaceae</taxon>
        <taxon>Streptococcus</taxon>
    </lineage>
</organism>
<protein>
    <submittedName>
        <fullName evidence="1">Uncharacterized protein</fullName>
    </submittedName>
</protein>
<comment type="caution">
    <text evidence="1">The sequence shown here is derived from an EMBL/GenBank/DDBJ whole genome shotgun (WGS) entry which is preliminary data.</text>
</comment>
<proteinExistence type="predicted"/>